<reference evidence="20" key="1">
    <citation type="journal article" date="2020" name="Appl. Environ. Microbiol.">
        <title>Medium-Chain Fatty Acid Synthesis by 'Candidatus Weimeria bifida' gen. nov., sp. nov., and 'Candidatus Pseudoramibacter fermentans' sp. nov.</title>
        <authorList>
            <person name="Scarborough M.J."/>
            <person name="Myers K.S."/>
            <person name="Donohue T.J."/>
            <person name="Noguera D.R."/>
        </authorList>
    </citation>
    <scope>NUCLEOTIDE SEQUENCE</scope>
    <source>
        <strain evidence="20">EUB1.1</strain>
    </source>
</reference>
<evidence type="ECO:0000256" key="8">
    <source>
        <dbReference type="ARBA" id="ARBA00022833"/>
    </source>
</evidence>
<dbReference type="PROSITE" id="PS51192">
    <property type="entry name" value="HELICASE_ATP_BIND_1"/>
    <property type="match status" value="1"/>
</dbReference>
<evidence type="ECO:0000256" key="3">
    <source>
        <dbReference type="ARBA" id="ARBA00022448"/>
    </source>
</evidence>
<feature type="binding site" evidence="14">
    <location>
        <position position="490"/>
    </location>
    <ligand>
        <name>ATP</name>
        <dbReference type="ChEBI" id="CHEBI:30616"/>
    </ligand>
</feature>
<dbReference type="InterPro" id="IPR011116">
    <property type="entry name" value="SecA_Wing/Scaffold"/>
</dbReference>
<feature type="domain" description="SecA family profile" evidence="19">
    <location>
        <begin position="1"/>
        <end position="568"/>
    </location>
</feature>
<dbReference type="SMART" id="SM00958">
    <property type="entry name" value="SecA_PP_bind"/>
    <property type="match status" value="1"/>
</dbReference>
<dbReference type="Gene3D" id="3.40.50.300">
    <property type="entry name" value="P-loop containing nucleotide triphosphate hydrolases"/>
    <property type="match status" value="3"/>
</dbReference>
<keyword evidence="12 14" id="KW-0811">Translocation</keyword>
<dbReference type="InterPro" id="IPR036266">
    <property type="entry name" value="SecA_Wing/Scaffold_sf"/>
</dbReference>
<evidence type="ECO:0000256" key="14">
    <source>
        <dbReference type="HAMAP-Rule" id="MF_01382"/>
    </source>
</evidence>
<keyword evidence="6" id="KW-0479">Metal-binding</keyword>
<dbReference type="SMART" id="SM00957">
    <property type="entry name" value="SecA_DEAD"/>
    <property type="match status" value="1"/>
</dbReference>
<dbReference type="InterPro" id="IPR004027">
    <property type="entry name" value="SEC_C_motif"/>
</dbReference>
<keyword evidence="13 14" id="KW-0472">Membrane</keyword>
<dbReference type="PANTHER" id="PTHR30612">
    <property type="entry name" value="SECA INNER MEMBRANE COMPONENT OF SEC PROTEIN SECRETION SYSTEM"/>
    <property type="match status" value="1"/>
</dbReference>
<dbReference type="AlphaFoldDB" id="A0A6L5GQ62"/>
<dbReference type="GO" id="GO:0046872">
    <property type="term" value="F:metal ion binding"/>
    <property type="evidence" value="ECO:0007669"/>
    <property type="project" value="UniProtKB-KW"/>
</dbReference>
<dbReference type="GO" id="GO:0006605">
    <property type="term" value="P:protein targeting"/>
    <property type="evidence" value="ECO:0007669"/>
    <property type="project" value="UniProtKB-UniRule"/>
</dbReference>
<evidence type="ECO:0000256" key="11">
    <source>
        <dbReference type="ARBA" id="ARBA00022967"/>
    </source>
</evidence>
<dbReference type="Pfam" id="PF07517">
    <property type="entry name" value="SecA_DEAD"/>
    <property type="match status" value="1"/>
</dbReference>
<keyword evidence="8" id="KW-0862">Zinc</keyword>
<dbReference type="GO" id="GO:0005524">
    <property type="term" value="F:ATP binding"/>
    <property type="evidence" value="ECO:0007669"/>
    <property type="project" value="UniProtKB-UniRule"/>
</dbReference>
<evidence type="ECO:0000256" key="2">
    <source>
        <dbReference type="ARBA" id="ARBA00007650"/>
    </source>
</evidence>
<feature type="domain" description="Helicase ATP-binding" evidence="17">
    <location>
        <begin position="86"/>
        <end position="244"/>
    </location>
</feature>
<dbReference type="Pfam" id="PF02810">
    <property type="entry name" value="SEC-C"/>
    <property type="match status" value="1"/>
</dbReference>
<dbReference type="Gene3D" id="1.10.3060.10">
    <property type="entry name" value="Helical scaffold and wing domains of SecA"/>
    <property type="match status" value="1"/>
</dbReference>
<dbReference type="NCBIfam" id="NF009538">
    <property type="entry name" value="PRK12904.1"/>
    <property type="match status" value="1"/>
</dbReference>
<comment type="similarity">
    <text evidence="2 14 15">Belongs to the SecA family.</text>
</comment>
<feature type="binding site" evidence="14">
    <location>
        <position position="84"/>
    </location>
    <ligand>
        <name>ATP</name>
        <dbReference type="ChEBI" id="CHEBI:30616"/>
    </ligand>
</feature>
<dbReference type="Proteomes" id="UP000473648">
    <property type="component" value="Unassembled WGS sequence"/>
</dbReference>
<dbReference type="GO" id="GO:0031522">
    <property type="term" value="C:cell envelope Sec protein transport complex"/>
    <property type="evidence" value="ECO:0007669"/>
    <property type="project" value="TreeGrafter"/>
</dbReference>
<dbReference type="FunFam" id="3.40.50.300:FF:000429">
    <property type="entry name" value="Preprotein translocase subunit SecA"/>
    <property type="match status" value="1"/>
</dbReference>
<protein>
    <recommendedName>
        <fullName evidence="14 15">Protein translocase subunit SecA</fullName>
        <ecNumber evidence="14">7.4.2.8</ecNumber>
    </recommendedName>
</protein>
<sequence length="837" mass="95397">MGFLQNLFDPSKKEVKKLSKVADQIVALEDEYKALSDDDLKHKTVEFKERYANGETLDDLLVEAFATVREAAARTVNMRHFPVQLIGGMVLHNGDIAEMRTGEGKTLVATLPAYLNALSGEGVYIVTVNDYLARRDSEWMGKIYKFLGMSVGLVIPDLSYEEKQAAYRSDIIYGTNNEFGFDYLRDNMVTSKEEQVQRGLHYAIIDEVDSVLIDEARTPLIISGSGDESTDLYRTADIFAKSLKDDDYEKDEKEKAVTLTEKGTAKAEKFFGIKNLADVENMEIMHNINQALYANTLMTKDVDYIVKNDEIIIIDEFTGRQMPGRRYSNGLHQAIEAKEHVTVNRESRTMATITFQNYFRMFDKLAGMTGTAKTEEEEFNTIYNLNVVTIPTNKPMIRQDLNDLVYRTEKAKFKAVTEDVKRRHAKGQPVLIGTISIEKSELLSKYLRREGIKHNVLNAKHLEKEAEIISQAGQKGAVTISTNMAGRGTDIVLGEGVAELGGLHIIGTERHESRRIDNQLRGRAGRQGDPGSTQFFLSLEDDLMRIFGSDRIKSVVENLGMDDETPLDAKMLNRSIESAQKKVEARNFDIRKNVLQYDNVMNRQREIIYAQRQEVLDGKNMHEQIDKMTKDLINDYVDMYTNAGDSLEDWDVKKLKRYFGEFLPVDRLQFEEGVTVQDIKDQLYALCRENYQSKVALIGEDEMENMERVVLLRAVDAAWMVHIDDMEQLKEGIGLRAYGQNDPVVAYTDEGFKMFEDMNAEIQEETVKYIYNMKIKLVPPKQRQRRAQMHTNEAQITGQGSEEPVQKTIHKKKIGRNDPCPCGSGKKYKNCHGRYAN</sequence>
<dbReference type="PROSITE" id="PS51196">
    <property type="entry name" value="SECA_MOTOR_DEAD"/>
    <property type="match status" value="1"/>
</dbReference>
<dbReference type="InterPro" id="IPR014001">
    <property type="entry name" value="Helicase_ATP-bd"/>
</dbReference>
<evidence type="ECO:0000256" key="9">
    <source>
        <dbReference type="ARBA" id="ARBA00022840"/>
    </source>
</evidence>
<dbReference type="GO" id="GO:0008564">
    <property type="term" value="F:protein-exporting ATPase activity"/>
    <property type="evidence" value="ECO:0007669"/>
    <property type="project" value="UniProtKB-EC"/>
</dbReference>
<comment type="cofactor">
    <cofactor evidence="1">
        <name>Zn(2+)</name>
        <dbReference type="ChEBI" id="CHEBI:29105"/>
    </cofactor>
</comment>
<evidence type="ECO:0000256" key="15">
    <source>
        <dbReference type="RuleBase" id="RU003874"/>
    </source>
</evidence>
<dbReference type="InterPro" id="IPR001650">
    <property type="entry name" value="Helicase_C-like"/>
</dbReference>
<evidence type="ECO:0000259" key="19">
    <source>
        <dbReference type="PROSITE" id="PS51196"/>
    </source>
</evidence>
<dbReference type="Pfam" id="PF01043">
    <property type="entry name" value="SecA_PP_bind"/>
    <property type="match status" value="1"/>
</dbReference>
<keyword evidence="11 14" id="KW-1278">Translocase</keyword>
<dbReference type="EMBL" id="VOGB01000004">
    <property type="protein sequence ID" value="MQM72391.1"/>
    <property type="molecule type" value="Genomic_DNA"/>
</dbReference>
<dbReference type="InterPro" id="IPR020937">
    <property type="entry name" value="SecA_CS"/>
</dbReference>
<comment type="subcellular location">
    <subcellularLocation>
        <location evidence="14">Cell membrane</location>
        <topology evidence="14">Peripheral membrane protein</topology>
        <orientation evidence="14">Cytoplasmic side</orientation>
    </subcellularLocation>
    <subcellularLocation>
        <location evidence="14">Cytoplasm</location>
    </subcellularLocation>
    <text evidence="14">Distribution is 50-50.</text>
</comment>
<evidence type="ECO:0000259" key="18">
    <source>
        <dbReference type="PROSITE" id="PS51194"/>
    </source>
</evidence>
<keyword evidence="4 14" id="KW-1003">Cell membrane</keyword>
<dbReference type="EC" id="7.4.2.8" evidence="14"/>
<dbReference type="Pfam" id="PF21090">
    <property type="entry name" value="P-loop_SecA"/>
    <property type="match status" value="1"/>
</dbReference>
<comment type="function">
    <text evidence="14">Part of the Sec protein translocase complex. Interacts with the SecYEG preprotein conducting channel. Has a central role in coupling the hydrolysis of ATP to the transfer of proteins into and across the cell membrane, serving as an ATP-driven molecular motor driving the stepwise translocation of polypeptide chains across the membrane.</text>
</comment>
<keyword evidence="3 14" id="KW-0813">Transport</keyword>
<evidence type="ECO:0000313" key="21">
    <source>
        <dbReference type="Proteomes" id="UP000473648"/>
    </source>
</evidence>
<accession>A0A6L5GQ62</accession>
<dbReference type="InterPro" id="IPR036670">
    <property type="entry name" value="SecA_X-link_sf"/>
</dbReference>
<dbReference type="InterPro" id="IPR011115">
    <property type="entry name" value="SecA_DEAD"/>
</dbReference>
<gene>
    <name evidence="14 20" type="primary">secA</name>
    <name evidence="20" type="ORF">FRC53_02970</name>
</gene>
<dbReference type="HAMAP" id="MF_01382">
    <property type="entry name" value="SecA"/>
    <property type="match status" value="1"/>
</dbReference>
<dbReference type="InterPro" id="IPR011130">
    <property type="entry name" value="SecA_preprotein_X-link_dom"/>
</dbReference>
<keyword evidence="9 14" id="KW-0067">ATP-binding</keyword>
<evidence type="ECO:0000313" key="20">
    <source>
        <dbReference type="EMBL" id="MQM72391.1"/>
    </source>
</evidence>
<dbReference type="GO" id="GO:0065002">
    <property type="term" value="P:intracellular protein transmembrane transport"/>
    <property type="evidence" value="ECO:0007669"/>
    <property type="project" value="UniProtKB-UniRule"/>
</dbReference>
<organism evidence="20 21">
    <name type="scientific">Candidatus Pseudoramibacter fermentans</name>
    <dbReference type="NCBI Taxonomy" id="2594427"/>
    <lineage>
        <taxon>Bacteria</taxon>
        <taxon>Bacillati</taxon>
        <taxon>Bacillota</taxon>
        <taxon>Clostridia</taxon>
        <taxon>Eubacteriales</taxon>
        <taxon>Eubacteriaceae</taxon>
        <taxon>Pseudoramibacter</taxon>
    </lineage>
</organism>
<dbReference type="GO" id="GO:0043952">
    <property type="term" value="P:protein transport by the Sec complex"/>
    <property type="evidence" value="ECO:0007669"/>
    <property type="project" value="TreeGrafter"/>
</dbReference>
<dbReference type="GO" id="GO:0005886">
    <property type="term" value="C:plasma membrane"/>
    <property type="evidence" value="ECO:0007669"/>
    <property type="project" value="UniProtKB-SubCell"/>
</dbReference>
<keyword evidence="5 14" id="KW-0963">Cytoplasm</keyword>
<dbReference type="NCBIfam" id="NF006630">
    <property type="entry name" value="PRK09200.1"/>
    <property type="match status" value="1"/>
</dbReference>
<comment type="caution">
    <text evidence="20">The sequence shown here is derived from an EMBL/GenBank/DDBJ whole genome shotgun (WGS) entry which is preliminary data.</text>
</comment>
<evidence type="ECO:0000256" key="5">
    <source>
        <dbReference type="ARBA" id="ARBA00022490"/>
    </source>
</evidence>
<dbReference type="PROSITE" id="PS51194">
    <property type="entry name" value="HELICASE_CTER"/>
    <property type="match status" value="1"/>
</dbReference>
<dbReference type="Pfam" id="PF07516">
    <property type="entry name" value="SecA_SW"/>
    <property type="match status" value="1"/>
</dbReference>
<evidence type="ECO:0000256" key="1">
    <source>
        <dbReference type="ARBA" id="ARBA00001947"/>
    </source>
</evidence>
<evidence type="ECO:0000256" key="16">
    <source>
        <dbReference type="SAM" id="MobiDB-lite"/>
    </source>
</evidence>
<evidence type="ECO:0000256" key="7">
    <source>
        <dbReference type="ARBA" id="ARBA00022741"/>
    </source>
</evidence>
<dbReference type="FunFam" id="3.40.50.300:FF:000334">
    <property type="entry name" value="Protein translocase subunit SecA"/>
    <property type="match status" value="1"/>
</dbReference>
<dbReference type="CDD" id="cd17928">
    <property type="entry name" value="DEXDc_SecA"/>
    <property type="match status" value="1"/>
</dbReference>
<dbReference type="InterPro" id="IPR044722">
    <property type="entry name" value="SecA_SF2_C"/>
</dbReference>
<feature type="binding site" evidence="14">
    <location>
        <begin position="102"/>
        <end position="106"/>
    </location>
    <ligand>
        <name>ATP</name>
        <dbReference type="ChEBI" id="CHEBI:30616"/>
    </ligand>
</feature>
<name>A0A6L5GQ62_9FIRM</name>
<proteinExistence type="inferred from homology"/>
<evidence type="ECO:0000259" key="17">
    <source>
        <dbReference type="PROSITE" id="PS51192"/>
    </source>
</evidence>
<evidence type="ECO:0000256" key="12">
    <source>
        <dbReference type="ARBA" id="ARBA00023010"/>
    </source>
</evidence>
<dbReference type="SUPFAM" id="SSF81767">
    <property type="entry name" value="Pre-protein crosslinking domain of SecA"/>
    <property type="match status" value="1"/>
</dbReference>
<evidence type="ECO:0000256" key="13">
    <source>
        <dbReference type="ARBA" id="ARBA00023136"/>
    </source>
</evidence>
<evidence type="ECO:0000256" key="10">
    <source>
        <dbReference type="ARBA" id="ARBA00022927"/>
    </source>
</evidence>
<comment type="catalytic activity">
    <reaction evidence="14">
        <text>ATP + H2O + cellular proteinSide 1 = ADP + phosphate + cellular proteinSide 2.</text>
        <dbReference type="EC" id="7.4.2.8"/>
    </reaction>
</comment>
<feature type="compositionally biased region" description="Polar residues" evidence="16">
    <location>
        <begin position="789"/>
        <end position="800"/>
    </location>
</feature>
<evidence type="ECO:0000256" key="4">
    <source>
        <dbReference type="ARBA" id="ARBA00022475"/>
    </source>
</evidence>
<dbReference type="PANTHER" id="PTHR30612:SF0">
    <property type="entry name" value="CHLOROPLAST PROTEIN-TRANSPORTING ATPASE"/>
    <property type="match status" value="1"/>
</dbReference>
<dbReference type="PRINTS" id="PR00906">
    <property type="entry name" value="SECA"/>
</dbReference>
<dbReference type="SUPFAM" id="SSF81886">
    <property type="entry name" value="Helical scaffold and wing domains of SecA"/>
    <property type="match status" value="1"/>
</dbReference>
<dbReference type="SUPFAM" id="SSF52540">
    <property type="entry name" value="P-loop containing nucleoside triphosphate hydrolases"/>
    <property type="match status" value="2"/>
</dbReference>
<dbReference type="NCBIfam" id="TIGR00963">
    <property type="entry name" value="secA"/>
    <property type="match status" value="1"/>
</dbReference>
<keyword evidence="10 14" id="KW-0653">Protein transport</keyword>
<feature type="region of interest" description="Disordered" evidence="16">
    <location>
        <begin position="789"/>
        <end position="816"/>
    </location>
</feature>
<keyword evidence="21" id="KW-1185">Reference proteome</keyword>
<dbReference type="InterPro" id="IPR014018">
    <property type="entry name" value="SecA_motor_DEAD"/>
</dbReference>
<dbReference type="GO" id="GO:0017038">
    <property type="term" value="P:protein import"/>
    <property type="evidence" value="ECO:0007669"/>
    <property type="project" value="InterPro"/>
</dbReference>
<dbReference type="InterPro" id="IPR000185">
    <property type="entry name" value="SecA"/>
</dbReference>
<dbReference type="InterPro" id="IPR027417">
    <property type="entry name" value="P-loop_NTPase"/>
</dbReference>
<keyword evidence="7 14" id="KW-0547">Nucleotide-binding</keyword>
<evidence type="ECO:0000256" key="6">
    <source>
        <dbReference type="ARBA" id="ARBA00022723"/>
    </source>
</evidence>
<dbReference type="GO" id="GO:0005829">
    <property type="term" value="C:cytosol"/>
    <property type="evidence" value="ECO:0007669"/>
    <property type="project" value="TreeGrafter"/>
</dbReference>
<feature type="domain" description="Helicase C-terminal" evidence="18">
    <location>
        <begin position="400"/>
        <end position="573"/>
    </location>
</feature>
<dbReference type="PROSITE" id="PS01312">
    <property type="entry name" value="SECA"/>
    <property type="match status" value="1"/>
</dbReference>
<dbReference type="FunFam" id="3.90.1440.10:FF:000001">
    <property type="entry name" value="Preprotein translocase subunit SecA"/>
    <property type="match status" value="1"/>
</dbReference>
<comment type="subunit">
    <text evidence="14">Monomer and homodimer. Part of the essential Sec protein translocation apparatus which comprises SecA, SecYEG and auxiliary proteins SecDF. Other proteins may also be involved.</text>
</comment>
<dbReference type="CDD" id="cd18803">
    <property type="entry name" value="SF2_C_secA"/>
    <property type="match status" value="1"/>
</dbReference>
<dbReference type="Gene3D" id="3.90.1440.10">
    <property type="entry name" value="SecA, preprotein cross-linking domain"/>
    <property type="match status" value="1"/>
</dbReference>